<protein>
    <submittedName>
        <fullName evidence="1">Uncharacterized protein</fullName>
    </submittedName>
</protein>
<sequence>MLREGINKDTINFFRYTTNEEKVARLKRYTKSFKQGIKFAKQSRERAGKQRKPVIATYLETGEQVELPSIKQASKRLHCSAYYAIKTGHHVQGYRLEYK</sequence>
<dbReference type="RefSeq" id="WP_301710840.1">
    <property type="nucleotide sequence ID" value="NZ_SDWY01000001.1"/>
</dbReference>
<evidence type="ECO:0000313" key="1">
    <source>
        <dbReference type="EMBL" id="MDN6899543.1"/>
    </source>
</evidence>
<organism evidence="1 2">
    <name type="scientific">Oenococcus sicerae</name>
    <dbReference type="NCBI Taxonomy" id="2203724"/>
    <lineage>
        <taxon>Bacteria</taxon>
        <taxon>Bacillati</taxon>
        <taxon>Bacillota</taxon>
        <taxon>Bacilli</taxon>
        <taxon>Lactobacillales</taxon>
        <taxon>Lactobacillaceae</taxon>
        <taxon>Oenococcus</taxon>
    </lineage>
</organism>
<dbReference type="AlphaFoldDB" id="A0AAJ1VLJ1"/>
<name>A0AAJ1VLJ1_9LACO</name>
<reference evidence="1" key="1">
    <citation type="submission" date="2019-01" db="EMBL/GenBank/DDBJ databases">
        <title>Oenococcus sicerae UCMA17102.</title>
        <authorList>
            <person name="Cousin F.J."/>
            <person name="Le Guellec R."/>
            <person name="Cretenet M."/>
        </authorList>
    </citation>
    <scope>NUCLEOTIDE SEQUENCE</scope>
    <source>
        <strain evidence="1">UCMA17102</strain>
    </source>
</reference>
<proteinExistence type="predicted"/>
<evidence type="ECO:0000313" key="2">
    <source>
        <dbReference type="Proteomes" id="UP001167919"/>
    </source>
</evidence>
<comment type="caution">
    <text evidence="1">The sequence shown here is derived from an EMBL/GenBank/DDBJ whole genome shotgun (WGS) entry which is preliminary data.</text>
</comment>
<dbReference type="EMBL" id="SDWY01000001">
    <property type="protein sequence ID" value="MDN6899543.1"/>
    <property type="molecule type" value="Genomic_DNA"/>
</dbReference>
<accession>A0AAJ1VLJ1</accession>
<gene>
    <name evidence="1" type="ORF">EVC35_00780</name>
</gene>
<dbReference type="Proteomes" id="UP001167919">
    <property type="component" value="Unassembled WGS sequence"/>
</dbReference>